<name>A0ABS1CFB8_9GAMM</name>
<accession>A0ABS1CFB8</accession>
<evidence type="ECO:0000313" key="3">
    <source>
        <dbReference type="Proteomes" id="UP000748752"/>
    </source>
</evidence>
<organism evidence="2 3">
    <name type="scientific">Thiohalocapsa halophila</name>
    <dbReference type="NCBI Taxonomy" id="69359"/>
    <lineage>
        <taxon>Bacteria</taxon>
        <taxon>Pseudomonadati</taxon>
        <taxon>Pseudomonadota</taxon>
        <taxon>Gammaproteobacteria</taxon>
        <taxon>Chromatiales</taxon>
        <taxon>Chromatiaceae</taxon>
        <taxon>Thiohalocapsa</taxon>
    </lineage>
</organism>
<feature type="signal peptide" evidence="1">
    <location>
        <begin position="1"/>
        <end position="36"/>
    </location>
</feature>
<evidence type="ECO:0000313" key="2">
    <source>
        <dbReference type="EMBL" id="MBK1630606.1"/>
    </source>
</evidence>
<keyword evidence="1" id="KW-0732">Signal</keyword>
<dbReference type="RefSeq" id="WP_200235627.1">
    <property type="nucleotide sequence ID" value="NZ_NRRV01000013.1"/>
</dbReference>
<protein>
    <recommendedName>
        <fullName evidence="4">PEGA domain-containing protein</fullName>
    </recommendedName>
</protein>
<dbReference type="EMBL" id="NRRV01000013">
    <property type="protein sequence ID" value="MBK1630606.1"/>
    <property type="molecule type" value="Genomic_DNA"/>
</dbReference>
<keyword evidence="3" id="KW-1185">Reference proteome</keyword>
<feature type="chain" id="PRO_5046504818" description="PEGA domain-containing protein" evidence="1">
    <location>
        <begin position="37"/>
        <end position="152"/>
    </location>
</feature>
<dbReference type="Proteomes" id="UP000748752">
    <property type="component" value="Unassembled WGS sequence"/>
</dbReference>
<gene>
    <name evidence="2" type="ORF">CKO31_07575</name>
</gene>
<proteinExistence type="predicted"/>
<sequence>MQRAQAKTARRTARANAGSVLTAALAALLAASGCTAPLSGGLARGCSAFAADCAEPGHTTATAASRPDGQTRRWVDIDSIPTAAAIYLNGEFIGYSPLRHPLGFSSDDLALSLVAVPLFPGQAQQARLIRVPPLPARVSFFMNNPPAESPDD</sequence>
<dbReference type="PROSITE" id="PS51257">
    <property type="entry name" value="PROKAR_LIPOPROTEIN"/>
    <property type="match status" value="1"/>
</dbReference>
<comment type="caution">
    <text evidence="2">The sequence shown here is derived from an EMBL/GenBank/DDBJ whole genome shotgun (WGS) entry which is preliminary data.</text>
</comment>
<evidence type="ECO:0008006" key="4">
    <source>
        <dbReference type="Google" id="ProtNLM"/>
    </source>
</evidence>
<evidence type="ECO:0000256" key="1">
    <source>
        <dbReference type="SAM" id="SignalP"/>
    </source>
</evidence>
<reference evidence="2 3" key="1">
    <citation type="journal article" date="2020" name="Microorganisms">
        <title>Osmotic Adaptation and Compatible Solute Biosynthesis of Phototrophic Bacteria as Revealed from Genome Analyses.</title>
        <authorList>
            <person name="Imhoff J.F."/>
            <person name="Rahn T."/>
            <person name="Kunzel S."/>
            <person name="Keller A."/>
            <person name="Neulinger S.C."/>
        </authorList>
    </citation>
    <scope>NUCLEOTIDE SEQUENCE [LARGE SCALE GENOMIC DNA]</scope>
    <source>
        <strain evidence="2 3">DSM 6210</strain>
    </source>
</reference>